<evidence type="ECO:0008006" key="3">
    <source>
        <dbReference type="Google" id="ProtNLM"/>
    </source>
</evidence>
<dbReference type="GO" id="GO:0006646">
    <property type="term" value="P:phosphatidylethanolamine biosynthetic process"/>
    <property type="evidence" value="ECO:0007669"/>
    <property type="project" value="TreeGrafter"/>
</dbReference>
<sequence>MINYKEFEIVRTLLKLGENIGTDVAASVYDNVRYYVFKSKEEVSKLLVTLESKGYLTDNKVTEDAMKEIAPLKVENAVILAAGGLDITAKSVYSMPKGLFVKNGETLIERQIRQLKEVGIDNITVVIGYKQELYFFLADKWGVNLEITPDLKKNNIYSLYITKDFLGSTYICNCDNYFEENPFSLYEYNSFHATVYKEDAHNELVVKKNSSGRITNIYSCGKIGECIYGHAYVDREFSYRFVRYLNEEIDDFRISSLFWEEFVNRHAEDLDMYVREYPSDFLFEFDSIQEIQNIDGLFLDSVSNKINSTICEVLRCTKDEIRDIVILQKGLSNILFTFMVRGERYIFRFPGDSTQFFIYRKNECVAQKLAAKAHSDDTYVYIDETGMKISKFRENSVDLYGVYYQDVELMKRIAKKIRAFHEEGYNLPNSEEYDYDPIYQTERLFNEASKMKGDLFKVFETEWSMMRRLQKYADMDGVKHTMCHNDINIDNVLLTENTLDIIDWEFAGYNDPGYDFGRVIAGLEYDVNEPKILDILEAYFGRPATEKEHLHWMAYAAIHNWYYVGWALYKESISESSRDWMVFFFKQTKKLANWCLPKYEAMYGSITNME</sequence>
<dbReference type="GO" id="GO:0005737">
    <property type="term" value="C:cytoplasm"/>
    <property type="evidence" value="ECO:0007669"/>
    <property type="project" value="TreeGrafter"/>
</dbReference>
<name>A0A0J6CCX1_9BACT</name>
<reference evidence="1 2" key="1">
    <citation type="submission" date="2015-06" db="EMBL/GenBank/DDBJ databases">
        <title>Draft Genome Sequence of Parabacteroides goldsteinii with Putative Novel Metallo-Beta-Lactamases Isolated from a Blood Culture from a Human Patient.</title>
        <authorList>
            <person name="Krogh T.J."/>
            <person name="Agergaard C.N."/>
            <person name="Moller-Jensen J."/>
            <person name="Justesen U.S."/>
        </authorList>
    </citation>
    <scope>NUCLEOTIDE SEQUENCE [LARGE SCALE GENOMIC DNA]</scope>
    <source>
        <strain evidence="1 2">910340</strain>
    </source>
</reference>
<protein>
    <recommendedName>
        <fullName evidence="3">Phosphotransferase</fullName>
    </recommendedName>
</protein>
<dbReference type="Gene3D" id="3.30.200.20">
    <property type="entry name" value="Phosphorylase Kinase, domain 1"/>
    <property type="match status" value="1"/>
</dbReference>
<evidence type="ECO:0000313" key="2">
    <source>
        <dbReference type="Proteomes" id="UP000036166"/>
    </source>
</evidence>
<comment type="caution">
    <text evidence="1">The sequence shown here is derived from an EMBL/GenBank/DDBJ whole genome shotgun (WGS) entry which is preliminary data.</text>
</comment>
<dbReference type="Pfam" id="PF01633">
    <property type="entry name" value="Choline_kinase"/>
    <property type="match status" value="1"/>
</dbReference>
<dbReference type="RefSeq" id="WP_048317731.1">
    <property type="nucleotide sequence ID" value="NZ_LFJV01000118.1"/>
</dbReference>
<dbReference type="Proteomes" id="UP000036166">
    <property type="component" value="Unassembled WGS sequence"/>
</dbReference>
<accession>A0A0J6CCX1</accession>
<organism evidence="1 2">
    <name type="scientific">Parabacteroides goldsteinii</name>
    <dbReference type="NCBI Taxonomy" id="328812"/>
    <lineage>
        <taxon>Bacteria</taxon>
        <taxon>Pseudomonadati</taxon>
        <taxon>Bacteroidota</taxon>
        <taxon>Bacteroidia</taxon>
        <taxon>Bacteroidales</taxon>
        <taxon>Tannerellaceae</taxon>
        <taxon>Parabacteroides</taxon>
    </lineage>
</organism>
<dbReference type="Gene3D" id="3.90.1200.10">
    <property type="match status" value="1"/>
</dbReference>
<evidence type="ECO:0000313" key="1">
    <source>
        <dbReference type="EMBL" id="KMM31120.1"/>
    </source>
</evidence>
<dbReference type="SUPFAM" id="SSF56112">
    <property type="entry name" value="Protein kinase-like (PK-like)"/>
    <property type="match status" value="1"/>
</dbReference>
<dbReference type="AlphaFoldDB" id="A0A0J6CCX1"/>
<dbReference type="EMBL" id="LFJV01000118">
    <property type="protein sequence ID" value="KMM31120.1"/>
    <property type="molecule type" value="Genomic_DNA"/>
</dbReference>
<dbReference type="Gene3D" id="3.90.550.10">
    <property type="entry name" value="Spore Coat Polysaccharide Biosynthesis Protein SpsA, Chain A"/>
    <property type="match status" value="1"/>
</dbReference>
<dbReference type="GO" id="GO:0004305">
    <property type="term" value="F:ethanolamine kinase activity"/>
    <property type="evidence" value="ECO:0007669"/>
    <property type="project" value="TreeGrafter"/>
</dbReference>
<dbReference type="PANTHER" id="PTHR22603:SF66">
    <property type="entry name" value="ETHANOLAMINE KINASE"/>
    <property type="match status" value="1"/>
</dbReference>
<dbReference type="SUPFAM" id="SSF53448">
    <property type="entry name" value="Nucleotide-diphospho-sugar transferases"/>
    <property type="match status" value="1"/>
</dbReference>
<proteinExistence type="predicted"/>
<dbReference type="InterPro" id="IPR029044">
    <property type="entry name" value="Nucleotide-diphossugar_trans"/>
</dbReference>
<dbReference type="PATRIC" id="fig|328812.4.peg.668"/>
<dbReference type="PANTHER" id="PTHR22603">
    <property type="entry name" value="CHOLINE/ETHANOALAMINE KINASE"/>
    <property type="match status" value="1"/>
</dbReference>
<dbReference type="InterPro" id="IPR011009">
    <property type="entry name" value="Kinase-like_dom_sf"/>
</dbReference>
<gene>
    <name evidence="1" type="ORF">ACM15_24255</name>
</gene>